<dbReference type="eggNOG" id="ENOG502R423">
    <property type="taxonomic scope" value="Eukaryota"/>
</dbReference>
<reference evidence="2" key="1">
    <citation type="submission" date="2015-04" db="UniProtKB">
        <authorList>
            <consortium name="EnsemblPlants"/>
        </authorList>
    </citation>
    <scope>IDENTIFICATION</scope>
</reference>
<name>A0A0E0E8T1_9ORYZ</name>
<dbReference type="STRING" id="40149.A0A0E0E8T1"/>
<dbReference type="Proteomes" id="UP000008021">
    <property type="component" value="Chromosome 7"/>
</dbReference>
<dbReference type="NCBIfam" id="TIGR01640">
    <property type="entry name" value="F_box_assoc_1"/>
    <property type="match status" value="1"/>
</dbReference>
<dbReference type="PANTHER" id="PTHR31111:SF133">
    <property type="entry name" value="OS07G0196600 PROTEIN"/>
    <property type="match status" value="1"/>
</dbReference>
<evidence type="ECO:0000313" key="2">
    <source>
        <dbReference type="EnsemblPlants" id="OMERI07G05030.1"/>
    </source>
</evidence>
<reference evidence="2" key="2">
    <citation type="submission" date="2018-05" db="EMBL/GenBank/DDBJ databases">
        <title>OmerRS3 (Oryza meridionalis Reference Sequence Version 3).</title>
        <authorList>
            <person name="Zhang J."/>
            <person name="Kudrna D."/>
            <person name="Lee S."/>
            <person name="Talag J."/>
            <person name="Welchert J."/>
            <person name="Wing R.A."/>
        </authorList>
    </citation>
    <scope>NUCLEOTIDE SEQUENCE [LARGE SCALE GENOMIC DNA]</scope>
    <source>
        <strain evidence="2">cv. OR44</strain>
    </source>
</reference>
<dbReference type="AlphaFoldDB" id="A0A0E0E8T1"/>
<feature type="domain" description="F-box associated beta-propeller type 3" evidence="1">
    <location>
        <begin position="21"/>
        <end position="243"/>
    </location>
</feature>
<accession>A0A0E0E8T1</accession>
<protein>
    <recommendedName>
        <fullName evidence="1">F-box associated beta-propeller type 3 domain-containing protein</fullName>
    </recommendedName>
</protein>
<dbReference type="Pfam" id="PF08268">
    <property type="entry name" value="FBA_3"/>
    <property type="match status" value="1"/>
</dbReference>
<dbReference type="InterPro" id="IPR013187">
    <property type="entry name" value="F-box-assoc_dom_typ3"/>
</dbReference>
<proteinExistence type="predicted"/>
<dbReference type="EnsemblPlants" id="OMERI07G05030.1">
    <property type="protein sequence ID" value="OMERI07G05030.1"/>
    <property type="gene ID" value="OMERI07G05030"/>
</dbReference>
<dbReference type="InterPro" id="IPR017451">
    <property type="entry name" value="F-box-assoc_interact_dom"/>
</dbReference>
<dbReference type="PANTHER" id="PTHR31111">
    <property type="entry name" value="BNAA05G37150D PROTEIN-RELATED"/>
    <property type="match status" value="1"/>
</dbReference>
<evidence type="ECO:0000259" key="1">
    <source>
        <dbReference type="Pfam" id="PF08268"/>
    </source>
</evidence>
<keyword evidence="3" id="KW-1185">Reference proteome</keyword>
<sequence>MYHAHPRKPYTSFAFGRIASMGEYKVLRMFNRPGFTDLELPQLCEVFTVKGGTGQGYARWRGKQSRQFFVEMQKANSGVVVDGVVYFLMDALYDAMIISGLGAGIHPDFIFSFDLETEEWREDIQGPISSSFVFDDDFDPQEYFSIWHQLRLAELKGYLVLVYHQRFCSTMDLWFLTDYETRAWAKEYSIQTESFIPVLEYNVKPLLILDDGRILIWLGSTGLLLMYDPRTSSFAEVKMRHLAEVGMYTGSLLSLQNGHLDNLILHQFSKIAAEFTIEDICELSYFLSIEANRLPGDELMLAAQINEKRYLIDLPHRTDIRLSELRCLNTGVLLVLI</sequence>
<dbReference type="Gramene" id="OMERI07G05030.1">
    <property type="protein sequence ID" value="OMERI07G05030.1"/>
    <property type="gene ID" value="OMERI07G05030"/>
</dbReference>
<organism evidence="2">
    <name type="scientific">Oryza meridionalis</name>
    <dbReference type="NCBI Taxonomy" id="40149"/>
    <lineage>
        <taxon>Eukaryota</taxon>
        <taxon>Viridiplantae</taxon>
        <taxon>Streptophyta</taxon>
        <taxon>Embryophyta</taxon>
        <taxon>Tracheophyta</taxon>
        <taxon>Spermatophyta</taxon>
        <taxon>Magnoliopsida</taxon>
        <taxon>Liliopsida</taxon>
        <taxon>Poales</taxon>
        <taxon>Poaceae</taxon>
        <taxon>BOP clade</taxon>
        <taxon>Oryzoideae</taxon>
        <taxon>Oryzeae</taxon>
        <taxon>Oryzinae</taxon>
        <taxon>Oryza</taxon>
    </lineage>
</organism>
<evidence type="ECO:0000313" key="3">
    <source>
        <dbReference type="Proteomes" id="UP000008021"/>
    </source>
</evidence>